<dbReference type="Pfam" id="PF13193">
    <property type="entry name" value="AMP-binding_C"/>
    <property type="match status" value="1"/>
</dbReference>
<dbReference type="RefSeq" id="WP_006363379.1">
    <property type="nucleotide sequence ID" value="NZ_GG700631.1"/>
</dbReference>
<dbReference type="InterPro" id="IPR045851">
    <property type="entry name" value="AMP-bd_C_sf"/>
</dbReference>
<comment type="similarity">
    <text evidence="1">Belongs to the ATP-dependent AMP-binding enzyme family.</text>
</comment>
<dbReference type="SUPFAM" id="SSF56801">
    <property type="entry name" value="Acetyl-CoA synthetase-like"/>
    <property type="match status" value="1"/>
</dbReference>
<evidence type="ECO:0000313" key="6">
    <source>
        <dbReference type="Proteomes" id="UP000006001"/>
    </source>
</evidence>
<proteinExistence type="inferred from homology"/>
<evidence type="ECO:0000256" key="2">
    <source>
        <dbReference type="ARBA" id="ARBA00022598"/>
    </source>
</evidence>
<protein>
    <submittedName>
        <fullName evidence="5">Short chain acyl-CoA synthetase</fullName>
    </submittedName>
</protein>
<dbReference type="GO" id="GO:0006631">
    <property type="term" value="P:fatty acid metabolic process"/>
    <property type="evidence" value="ECO:0007669"/>
    <property type="project" value="TreeGrafter"/>
</dbReference>
<organism evidence="5 6">
    <name type="scientific">Slackia exigua (strain ATCC 700122 / DSM 15923 / CIP 105133 / JCM 11022 / KCTC 5966 / S-7)</name>
    <dbReference type="NCBI Taxonomy" id="649764"/>
    <lineage>
        <taxon>Bacteria</taxon>
        <taxon>Bacillati</taxon>
        <taxon>Actinomycetota</taxon>
        <taxon>Coriobacteriia</taxon>
        <taxon>Eggerthellales</taxon>
        <taxon>Eggerthellaceae</taxon>
        <taxon>Slackia</taxon>
    </lineage>
</organism>
<name>D0WJQ7_SLAES</name>
<dbReference type="GeneID" id="85007910"/>
<dbReference type="GO" id="GO:0031956">
    <property type="term" value="F:medium-chain fatty acid-CoA ligase activity"/>
    <property type="evidence" value="ECO:0007669"/>
    <property type="project" value="TreeGrafter"/>
</dbReference>
<dbReference type="OrthoDB" id="9803968at2"/>
<dbReference type="Gene3D" id="3.30.300.30">
    <property type="match status" value="1"/>
</dbReference>
<dbReference type="PROSITE" id="PS00455">
    <property type="entry name" value="AMP_BINDING"/>
    <property type="match status" value="1"/>
</dbReference>
<dbReference type="InterPro" id="IPR020845">
    <property type="entry name" value="AMP-binding_CS"/>
</dbReference>
<gene>
    <name evidence="5" type="ORF">HMPREF0762_02084</name>
</gene>
<evidence type="ECO:0000256" key="1">
    <source>
        <dbReference type="ARBA" id="ARBA00006432"/>
    </source>
</evidence>
<evidence type="ECO:0000259" key="4">
    <source>
        <dbReference type="Pfam" id="PF13193"/>
    </source>
</evidence>
<feature type="domain" description="AMP-dependent synthetase/ligase" evidence="3">
    <location>
        <begin position="35"/>
        <end position="398"/>
    </location>
</feature>
<feature type="domain" description="AMP-binding enzyme C-terminal" evidence="4">
    <location>
        <begin position="449"/>
        <end position="524"/>
    </location>
</feature>
<dbReference type="HOGENOM" id="CLU_000022_59_7_11"/>
<sequence>MITDLRIDEARKRLYYEKGYWQTKTLIDVWNEGLESHRDNIYVKDGGGRFLTYGETDLRASKLATWLERRGVRNGDIVSFQVPKWVEFAVIYLACLKVGAVMHPVDANLYGKPLLALLDRVAPVVFITPTEFKGMSCSECCGAIGGISSIRSILLIDRESKAAFDGAELLSDTLVAEQPFEKAAESRSDEVACILATSGSTGSPKMVLHTHNNILFSERAYLSVLDLRPQDCMWMPSPLNHATGFYHGLIAAFLLGSSVALQQEYSPCKALDFVRSKGCTWSHGATPFIYDLLKLLEERNVRDYPLRLYLCGGAPVPQWLISRAYEKGILLCESYGSTESCPHVVVPPEKCLEWNGRWSGIPYEGIEVRVVDRSRKAVPSGIQGEEASRGPHQFVGYLNEPARTDAALDVDGWFYSGDLCIEDDEGRIRITGRIKDVIIRGGENISSNEVDSFLNGCPGIGEHVSIGMPDERLGERICTFVVSQGGLPSLDEVKAYLASNHVPKRVWPERLEPIDSLPYTATGKVRKHVLAAELKKRMEEGGVMT</sequence>
<dbReference type="eggNOG" id="COG0318">
    <property type="taxonomic scope" value="Bacteria"/>
</dbReference>
<evidence type="ECO:0000313" key="5">
    <source>
        <dbReference type="EMBL" id="EEZ60605.1"/>
    </source>
</evidence>
<dbReference type="InterPro" id="IPR000873">
    <property type="entry name" value="AMP-dep_synth/lig_dom"/>
</dbReference>
<comment type="caution">
    <text evidence="5">The sequence shown here is derived from an EMBL/GenBank/DDBJ whole genome shotgun (WGS) entry which is preliminary data.</text>
</comment>
<dbReference type="InterPro" id="IPR025110">
    <property type="entry name" value="AMP-bd_C"/>
</dbReference>
<dbReference type="STRING" id="649764.HMPREF0762_02084"/>
<reference evidence="5" key="1">
    <citation type="submission" date="2009-10" db="EMBL/GenBank/DDBJ databases">
        <authorList>
            <person name="Weinstock G."/>
            <person name="Sodergren E."/>
            <person name="Clifton S."/>
            <person name="Fulton L."/>
            <person name="Fulton B."/>
            <person name="Courtney L."/>
            <person name="Fronick C."/>
            <person name="Harrison M."/>
            <person name="Strong C."/>
            <person name="Farmer C."/>
            <person name="Delahaunty K."/>
            <person name="Markovic C."/>
            <person name="Hall O."/>
            <person name="Minx P."/>
            <person name="Tomlinson C."/>
            <person name="Mitreva M."/>
            <person name="Nelson J."/>
            <person name="Hou S."/>
            <person name="Wollam A."/>
            <person name="Pepin K.H."/>
            <person name="Johnson M."/>
            <person name="Bhonagiri V."/>
            <person name="Nash W.E."/>
            <person name="Warren W."/>
            <person name="Chinwalla A."/>
            <person name="Mardis E.R."/>
            <person name="Wilson R.K."/>
        </authorList>
    </citation>
    <scope>NUCLEOTIDE SEQUENCE [LARGE SCALE GENOMIC DNA]</scope>
    <source>
        <strain evidence="5">ATCC 700122</strain>
    </source>
</reference>
<dbReference type="EMBL" id="ACUX02000019">
    <property type="protein sequence ID" value="EEZ60605.1"/>
    <property type="molecule type" value="Genomic_DNA"/>
</dbReference>
<dbReference type="PANTHER" id="PTHR43201:SF5">
    <property type="entry name" value="MEDIUM-CHAIN ACYL-COA LIGASE ACSF2, MITOCHONDRIAL"/>
    <property type="match status" value="1"/>
</dbReference>
<dbReference type="Pfam" id="PF00501">
    <property type="entry name" value="AMP-binding"/>
    <property type="match status" value="1"/>
</dbReference>
<keyword evidence="2" id="KW-0436">Ligase</keyword>
<dbReference type="PANTHER" id="PTHR43201">
    <property type="entry name" value="ACYL-COA SYNTHETASE"/>
    <property type="match status" value="1"/>
</dbReference>
<dbReference type="InterPro" id="IPR042099">
    <property type="entry name" value="ANL_N_sf"/>
</dbReference>
<keyword evidence="6" id="KW-1185">Reference proteome</keyword>
<dbReference type="Proteomes" id="UP000006001">
    <property type="component" value="Unassembled WGS sequence"/>
</dbReference>
<dbReference type="Gene3D" id="3.40.50.12780">
    <property type="entry name" value="N-terminal domain of ligase-like"/>
    <property type="match status" value="1"/>
</dbReference>
<evidence type="ECO:0000259" key="3">
    <source>
        <dbReference type="Pfam" id="PF00501"/>
    </source>
</evidence>
<dbReference type="AlphaFoldDB" id="D0WJQ7"/>
<accession>D0WJQ7</accession>